<dbReference type="OrthoDB" id="9778545at2"/>
<evidence type="ECO:0000256" key="7">
    <source>
        <dbReference type="PROSITE-ProRule" id="PRU01373"/>
    </source>
</evidence>
<feature type="active site" description="Proton donor/acceptor" evidence="7">
    <location>
        <position position="462"/>
    </location>
</feature>
<dbReference type="GO" id="GO:0009252">
    <property type="term" value="P:peptidoglycan biosynthetic process"/>
    <property type="evidence" value="ECO:0007669"/>
    <property type="project" value="UniProtKB-UniPathway"/>
</dbReference>
<dbReference type="CDD" id="cd16913">
    <property type="entry name" value="YkuD_like"/>
    <property type="match status" value="1"/>
</dbReference>
<comment type="caution">
    <text evidence="9">The sequence shown here is derived from an EMBL/GenBank/DDBJ whole genome shotgun (WGS) entry which is preliminary data.</text>
</comment>
<evidence type="ECO:0000256" key="6">
    <source>
        <dbReference type="ARBA" id="ARBA00023316"/>
    </source>
</evidence>
<dbReference type="GO" id="GO:0004180">
    <property type="term" value="F:carboxypeptidase activity"/>
    <property type="evidence" value="ECO:0007669"/>
    <property type="project" value="UniProtKB-ARBA"/>
</dbReference>
<dbReference type="GO" id="GO:0016740">
    <property type="term" value="F:transferase activity"/>
    <property type="evidence" value="ECO:0007669"/>
    <property type="project" value="UniProtKB-KW"/>
</dbReference>
<gene>
    <name evidence="9" type="ORF">EDB95_2047</name>
</gene>
<evidence type="ECO:0000256" key="3">
    <source>
        <dbReference type="ARBA" id="ARBA00022679"/>
    </source>
</evidence>
<dbReference type="InterPro" id="IPR005490">
    <property type="entry name" value="LD_TPept_cat_dom"/>
</dbReference>
<dbReference type="InterPro" id="IPR052905">
    <property type="entry name" value="LD-transpeptidase_YkuD-like"/>
</dbReference>
<feature type="domain" description="L,D-TPase catalytic" evidence="8">
    <location>
        <begin position="330"/>
        <end position="503"/>
    </location>
</feature>
<evidence type="ECO:0000313" key="10">
    <source>
        <dbReference type="Proteomes" id="UP000294498"/>
    </source>
</evidence>
<dbReference type="InterPro" id="IPR038063">
    <property type="entry name" value="Transpep_catalytic_dom"/>
</dbReference>
<dbReference type="Pfam" id="PF03734">
    <property type="entry name" value="YkuD"/>
    <property type="match status" value="1"/>
</dbReference>
<dbReference type="AlphaFoldDB" id="A0A4R8DT10"/>
<dbReference type="GO" id="GO:0071555">
    <property type="term" value="P:cell wall organization"/>
    <property type="evidence" value="ECO:0007669"/>
    <property type="project" value="UniProtKB-UniRule"/>
</dbReference>
<evidence type="ECO:0000256" key="4">
    <source>
        <dbReference type="ARBA" id="ARBA00022960"/>
    </source>
</evidence>
<evidence type="ECO:0000259" key="8">
    <source>
        <dbReference type="PROSITE" id="PS52029"/>
    </source>
</evidence>
<dbReference type="PANTHER" id="PTHR41533:SF2">
    <property type="entry name" value="BLR7131 PROTEIN"/>
    <property type="match status" value="1"/>
</dbReference>
<evidence type="ECO:0000256" key="5">
    <source>
        <dbReference type="ARBA" id="ARBA00022984"/>
    </source>
</evidence>
<organism evidence="9 10">
    <name type="scientific">Dinghuibacter silviterrae</name>
    <dbReference type="NCBI Taxonomy" id="1539049"/>
    <lineage>
        <taxon>Bacteria</taxon>
        <taxon>Pseudomonadati</taxon>
        <taxon>Bacteroidota</taxon>
        <taxon>Chitinophagia</taxon>
        <taxon>Chitinophagales</taxon>
        <taxon>Chitinophagaceae</taxon>
        <taxon>Dinghuibacter</taxon>
    </lineage>
</organism>
<dbReference type="Pfam" id="PF20142">
    <property type="entry name" value="Scaffold"/>
    <property type="match status" value="1"/>
</dbReference>
<protein>
    <submittedName>
        <fullName evidence="9">Murein L,D-transpeptidase YcbB/YkuD</fullName>
    </submittedName>
</protein>
<proteinExistence type="inferred from homology"/>
<keyword evidence="4 7" id="KW-0133">Cell shape</keyword>
<dbReference type="Gene3D" id="2.40.440.10">
    <property type="entry name" value="L,D-transpeptidase catalytic domain-like"/>
    <property type="match status" value="1"/>
</dbReference>
<reference evidence="9 10" key="1">
    <citation type="submission" date="2019-03" db="EMBL/GenBank/DDBJ databases">
        <title>Genomic Encyclopedia of Type Strains, Phase IV (KMG-IV): sequencing the most valuable type-strain genomes for metagenomic binning, comparative biology and taxonomic classification.</title>
        <authorList>
            <person name="Goeker M."/>
        </authorList>
    </citation>
    <scope>NUCLEOTIDE SEQUENCE [LARGE SCALE GENOMIC DNA]</scope>
    <source>
        <strain evidence="9 10">DSM 100059</strain>
    </source>
</reference>
<keyword evidence="6 7" id="KW-0961">Cell wall biogenesis/degradation</keyword>
<dbReference type="UniPathway" id="UPA00219"/>
<evidence type="ECO:0000313" key="9">
    <source>
        <dbReference type="EMBL" id="TDX01016.1"/>
    </source>
</evidence>
<feature type="active site" description="Nucleophile" evidence="7">
    <location>
        <position position="481"/>
    </location>
</feature>
<dbReference type="PANTHER" id="PTHR41533">
    <property type="entry name" value="L,D-TRANSPEPTIDASE HI_1667-RELATED"/>
    <property type="match status" value="1"/>
</dbReference>
<dbReference type="InterPro" id="IPR045380">
    <property type="entry name" value="LD_TPept_scaffold_dom"/>
</dbReference>
<dbReference type="RefSeq" id="WP_133993207.1">
    <property type="nucleotide sequence ID" value="NZ_SODV01000001.1"/>
</dbReference>
<comment type="similarity">
    <text evidence="2">Belongs to the YkuD family.</text>
</comment>
<dbReference type="EMBL" id="SODV01000001">
    <property type="protein sequence ID" value="TDX01016.1"/>
    <property type="molecule type" value="Genomic_DNA"/>
</dbReference>
<keyword evidence="5 7" id="KW-0573">Peptidoglycan synthesis</keyword>
<dbReference type="SUPFAM" id="SSF141523">
    <property type="entry name" value="L,D-transpeptidase catalytic domain-like"/>
    <property type="match status" value="1"/>
</dbReference>
<evidence type="ECO:0000256" key="2">
    <source>
        <dbReference type="ARBA" id="ARBA00005992"/>
    </source>
</evidence>
<comment type="pathway">
    <text evidence="1 7">Cell wall biogenesis; peptidoglycan biosynthesis.</text>
</comment>
<keyword evidence="3" id="KW-0808">Transferase</keyword>
<dbReference type="GO" id="GO:0008360">
    <property type="term" value="P:regulation of cell shape"/>
    <property type="evidence" value="ECO:0007669"/>
    <property type="project" value="UniProtKB-UniRule"/>
</dbReference>
<dbReference type="Proteomes" id="UP000294498">
    <property type="component" value="Unassembled WGS sequence"/>
</dbReference>
<sequence>MVLSQNGRAKGFVGLIVLLVLACHGKFKEVPKHREIVEQPKELSERTADNIRVALSYAEDNDGKVNDSIRLEHLDLLKQWYEGHAFSTAWVHPPALSPLADSLYAFLEKGMYAGLFPGDYHGRQLASIRERLQRNTFDDKDAVLWSLQDLLLTDAFVGMTHDLAFGRIPRDTTTLRKDSAFTNDQYLGFLSRITGGGQGVSPFLDSLQPALRGYRSLREALGNFLDSARFQQYTHIDYPDKDTLNFYRQLLTRFKEEGLVSDSAGVPDDSVAWSRVIKTVQKAKGLKPDGIPGPMLVKTLNLSDYERVRIAALNLDRYKLLPDSASMPKEYVWVNLPGFYLQVWRNDSLQFQSKVIVGHAATRTPVLTSRLSNFVTYPVWTVPESIIYKEMLPKIKHNVGYLTSQNLVVVNDRDSVLNPYALPWQRYSKNNFPYRIRQLEGNDNSLGVIKFNFPNKYSVYLHDTNERDLFANNSRDLSHGCVRVQDWKALSGYLVRNDKVRYPMDTIKAWIARSEKHTVYFNNHVYLFLRYFTCDGKDGRLVFYDDIYGDDKRLLDGFFKESIH</sequence>
<dbReference type="PROSITE" id="PS52029">
    <property type="entry name" value="LD_TPASE"/>
    <property type="match status" value="1"/>
</dbReference>
<accession>A0A4R8DT10</accession>
<name>A0A4R8DT10_9BACT</name>
<keyword evidence="10" id="KW-1185">Reference proteome</keyword>
<evidence type="ECO:0000256" key="1">
    <source>
        <dbReference type="ARBA" id="ARBA00004752"/>
    </source>
</evidence>